<evidence type="ECO:0000256" key="3">
    <source>
        <dbReference type="ARBA" id="ARBA00022538"/>
    </source>
</evidence>
<protein>
    <submittedName>
        <fullName evidence="14">Ion transporter</fullName>
    </submittedName>
</protein>
<accession>A0A917Z0R3</accession>
<dbReference type="SUPFAM" id="SSF81324">
    <property type="entry name" value="Voltage-gated potassium channels"/>
    <property type="match status" value="1"/>
</dbReference>
<feature type="transmembrane region" description="Helical" evidence="12">
    <location>
        <begin position="76"/>
        <end position="98"/>
    </location>
</feature>
<dbReference type="Gene3D" id="1.20.120.350">
    <property type="entry name" value="Voltage-gated potassium channels. Chain C"/>
    <property type="match status" value="1"/>
</dbReference>
<keyword evidence="9" id="KW-0406">Ion transport</keyword>
<proteinExistence type="predicted"/>
<evidence type="ECO:0000256" key="12">
    <source>
        <dbReference type="SAM" id="Phobius"/>
    </source>
</evidence>
<dbReference type="EMBL" id="BMLS01000003">
    <property type="protein sequence ID" value="GGO69740.1"/>
    <property type="molecule type" value="Genomic_DNA"/>
</dbReference>
<keyword evidence="8 12" id="KW-1133">Transmembrane helix</keyword>
<dbReference type="RefSeq" id="WP_188694597.1">
    <property type="nucleotide sequence ID" value="NZ_BMLS01000003.1"/>
</dbReference>
<evidence type="ECO:0000256" key="4">
    <source>
        <dbReference type="ARBA" id="ARBA00022692"/>
    </source>
</evidence>
<evidence type="ECO:0000256" key="1">
    <source>
        <dbReference type="ARBA" id="ARBA00004141"/>
    </source>
</evidence>
<keyword evidence="5" id="KW-0631">Potassium channel</keyword>
<dbReference type="Pfam" id="PF00520">
    <property type="entry name" value="Ion_trans"/>
    <property type="match status" value="1"/>
</dbReference>
<dbReference type="PRINTS" id="PR00169">
    <property type="entry name" value="KCHANNEL"/>
</dbReference>
<dbReference type="InterPro" id="IPR027359">
    <property type="entry name" value="Volt_channel_dom_sf"/>
</dbReference>
<evidence type="ECO:0000259" key="13">
    <source>
        <dbReference type="Pfam" id="PF00520"/>
    </source>
</evidence>
<evidence type="ECO:0000313" key="15">
    <source>
        <dbReference type="Proteomes" id="UP000606935"/>
    </source>
</evidence>
<dbReference type="PANTHER" id="PTHR11537">
    <property type="entry name" value="VOLTAGE-GATED POTASSIUM CHANNEL"/>
    <property type="match status" value="1"/>
</dbReference>
<organism evidence="14 15">
    <name type="scientific">Bowmanella pacifica</name>
    <dbReference type="NCBI Taxonomy" id="502051"/>
    <lineage>
        <taxon>Bacteria</taxon>
        <taxon>Pseudomonadati</taxon>
        <taxon>Pseudomonadota</taxon>
        <taxon>Gammaproteobacteria</taxon>
        <taxon>Alteromonadales</taxon>
        <taxon>Alteromonadaceae</taxon>
        <taxon>Bowmanella</taxon>
    </lineage>
</organism>
<dbReference type="InterPro" id="IPR005821">
    <property type="entry name" value="Ion_trans_dom"/>
</dbReference>
<feature type="transmembrane region" description="Helical" evidence="12">
    <location>
        <begin position="110"/>
        <end position="137"/>
    </location>
</feature>
<evidence type="ECO:0000313" key="14">
    <source>
        <dbReference type="EMBL" id="GGO69740.1"/>
    </source>
</evidence>
<feature type="transmembrane region" description="Helical" evidence="12">
    <location>
        <begin position="231"/>
        <end position="251"/>
    </location>
</feature>
<reference evidence="14" key="2">
    <citation type="submission" date="2020-09" db="EMBL/GenBank/DDBJ databases">
        <authorList>
            <person name="Sun Q."/>
            <person name="Zhou Y."/>
        </authorList>
    </citation>
    <scope>NUCLEOTIDE SEQUENCE</scope>
    <source>
        <strain evidence="14">CGMCC 1.7086</strain>
    </source>
</reference>
<keyword evidence="11" id="KW-0407">Ion channel</keyword>
<comment type="subcellular location">
    <subcellularLocation>
        <location evidence="1">Membrane</location>
        <topology evidence="1">Multi-pass membrane protein</topology>
    </subcellularLocation>
</comment>
<dbReference type="InterPro" id="IPR028325">
    <property type="entry name" value="VG_K_chnl"/>
</dbReference>
<dbReference type="PANTHER" id="PTHR11537:SF254">
    <property type="entry name" value="POTASSIUM VOLTAGE-GATED CHANNEL PROTEIN SHAB"/>
    <property type="match status" value="1"/>
</dbReference>
<comment type="caution">
    <text evidence="14">The sequence shown here is derived from an EMBL/GenBank/DDBJ whole genome shotgun (WGS) entry which is preliminary data.</text>
</comment>
<evidence type="ECO:0000256" key="7">
    <source>
        <dbReference type="ARBA" id="ARBA00022958"/>
    </source>
</evidence>
<evidence type="ECO:0000256" key="8">
    <source>
        <dbReference type="ARBA" id="ARBA00022989"/>
    </source>
</evidence>
<feature type="transmembrane region" description="Helical" evidence="12">
    <location>
        <begin position="46"/>
        <end position="64"/>
    </location>
</feature>
<keyword evidence="4 12" id="KW-0812">Transmembrane</keyword>
<evidence type="ECO:0000256" key="11">
    <source>
        <dbReference type="ARBA" id="ARBA00023303"/>
    </source>
</evidence>
<evidence type="ECO:0000256" key="6">
    <source>
        <dbReference type="ARBA" id="ARBA00022882"/>
    </source>
</evidence>
<dbReference type="GO" id="GO:0008076">
    <property type="term" value="C:voltage-gated potassium channel complex"/>
    <property type="evidence" value="ECO:0007669"/>
    <property type="project" value="InterPro"/>
</dbReference>
<name>A0A917Z0R3_9ALTE</name>
<keyword evidence="6" id="KW-0851">Voltage-gated channel</keyword>
<dbReference type="GO" id="GO:0001508">
    <property type="term" value="P:action potential"/>
    <property type="evidence" value="ECO:0007669"/>
    <property type="project" value="TreeGrafter"/>
</dbReference>
<keyword evidence="3" id="KW-0633">Potassium transport</keyword>
<feature type="domain" description="Ion transport" evidence="13">
    <location>
        <begin position="45"/>
        <end position="261"/>
    </location>
</feature>
<evidence type="ECO:0000256" key="10">
    <source>
        <dbReference type="ARBA" id="ARBA00023136"/>
    </source>
</evidence>
<dbReference type="Gene3D" id="1.10.287.70">
    <property type="match status" value="1"/>
</dbReference>
<evidence type="ECO:0000256" key="5">
    <source>
        <dbReference type="ARBA" id="ARBA00022826"/>
    </source>
</evidence>
<dbReference type="Proteomes" id="UP000606935">
    <property type="component" value="Unassembled WGS sequence"/>
</dbReference>
<keyword evidence="2" id="KW-0813">Transport</keyword>
<keyword evidence="7" id="KW-0630">Potassium</keyword>
<keyword evidence="10 12" id="KW-0472">Membrane</keyword>
<keyword evidence="15" id="KW-1185">Reference proteome</keyword>
<dbReference type="GO" id="GO:0005249">
    <property type="term" value="F:voltage-gated potassium channel activity"/>
    <property type="evidence" value="ECO:0007669"/>
    <property type="project" value="InterPro"/>
</dbReference>
<dbReference type="AlphaFoldDB" id="A0A917Z0R3"/>
<feature type="transmembrane region" description="Helical" evidence="12">
    <location>
        <begin position="172"/>
        <end position="193"/>
    </location>
</feature>
<sequence length="291" mass="32741">MQQPDKNKYPNRTKPVKKYMQGEPLAPWRESLHEIIFEAETPAGKWFDIVLIIAIAASILVVMLDSVAAISLNYKTLLFTAEWVFTILFSVEYLLRLLCVRRPLRYASSFFGIVDLISILPSFLALFFTGAQTLLVVRGLRVLRIFRIFKLGEYLGEAHALIRAMRNSRAKIAVFLYTVCVFVVIFGAAMYLIEGPEHGFTSIPQSMYWAVVTLTTVGYGDISPHTPLGQMLASMVMILGYAIIAVPTGIYSAELAREYRRDVTRFACRHCGEEGHDEDAKFCKYCGGSVP</sequence>
<reference evidence="14" key="1">
    <citation type="journal article" date="2014" name="Int. J. Syst. Evol. Microbiol.">
        <title>Complete genome sequence of Corynebacterium casei LMG S-19264T (=DSM 44701T), isolated from a smear-ripened cheese.</title>
        <authorList>
            <consortium name="US DOE Joint Genome Institute (JGI-PGF)"/>
            <person name="Walter F."/>
            <person name="Albersmeier A."/>
            <person name="Kalinowski J."/>
            <person name="Ruckert C."/>
        </authorList>
    </citation>
    <scope>NUCLEOTIDE SEQUENCE</scope>
    <source>
        <strain evidence="14">CGMCC 1.7086</strain>
    </source>
</reference>
<gene>
    <name evidence="14" type="ORF">GCM10010982_21610</name>
</gene>
<evidence type="ECO:0000256" key="2">
    <source>
        <dbReference type="ARBA" id="ARBA00022448"/>
    </source>
</evidence>
<evidence type="ECO:0000256" key="9">
    <source>
        <dbReference type="ARBA" id="ARBA00023065"/>
    </source>
</evidence>